<sequence length="76" mass="8726">MQDMDFLRICQHLTLIKMKSNVLMISKAVNRWVSSTLVQVPSSNSKKKIGKSPEVTHTNQTFYNRKRSGEKKADCL</sequence>
<feature type="region of interest" description="Disordered" evidence="1">
    <location>
        <begin position="43"/>
        <end position="76"/>
    </location>
</feature>
<reference evidence="2" key="1">
    <citation type="submission" date="2014-09" db="EMBL/GenBank/DDBJ databases">
        <authorList>
            <person name="Magalhaes I.L.F."/>
            <person name="Oliveira U."/>
            <person name="Santos F.R."/>
            <person name="Vidigal T.H.D.A."/>
            <person name="Brescovit A.D."/>
            <person name="Santos A.J."/>
        </authorList>
    </citation>
    <scope>NUCLEOTIDE SEQUENCE</scope>
    <source>
        <tissue evidence="2">Shoot tissue taken approximately 20 cm above the soil surface</tissue>
    </source>
</reference>
<accession>A0A0A9FJR9</accession>
<evidence type="ECO:0000256" key="1">
    <source>
        <dbReference type="SAM" id="MobiDB-lite"/>
    </source>
</evidence>
<reference evidence="2" key="2">
    <citation type="journal article" date="2015" name="Data Brief">
        <title>Shoot transcriptome of the giant reed, Arundo donax.</title>
        <authorList>
            <person name="Barrero R.A."/>
            <person name="Guerrero F.D."/>
            <person name="Moolhuijzen P."/>
            <person name="Goolsby J.A."/>
            <person name="Tidwell J."/>
            <person name="Bellgard S.E."/>
            <person name="Bellgard M.I."/>
        </authorList>
    </citation>
    <scope>NUCLEOTIDE SEQUENCE</scope>
    <source>
        <tissue evidence="2">Shoot tissue taken approximately 20 cm above the soil surface</tissue>
    </source>
</reference>
<dbReference type="EMBL" id="GBRH01186417">
    <property type="protein sequence ID" value="JAE11479.1"/>
    <property type="molecule type" value="Transcribed_RNA"/>
</dbReference>
<organism evidence="2">
    <name type="scientific">Arundo donax</name>
    <name type="common">Giant reed</name>
    <name type="synonym">Donax arundinaceus</name>
    <dbReference type="NCBI Taxonomy" id="35708"/>
    <lineage>
        <taxon>Eukaryota</taxon>
        <taxon>Viridiplantae</taxon>
        <taxon>Streptophyta</taxon>
        <taxon>Embryophyta</taxon>
        <taxon>Tracheophyta</taxon>
        <taxon>Spermatophyta</taxon>
        <taxon>Magnoliopsida</taxon>
        <taxon>Liliopsida</taxon>
        <taxon>Poales</taxon>
        <taxon>Poaceae</taxon>
        <taxon>PACMAD clade</taxon>
        <taxon>Arundinoideae</taxon>
        <taxon>Arundineae</taxon>
        <taxon>Arundo</taxon>
    </lineage>
</organism>
<proteinExistence type="predicted"/>
<evidence type="ECO:0000313" key="2">
    <source>
        <dbReference type="EMBL" id="JAE11479.1"/>
    </source>
</evidence>
<protein>
    <submittedName>
        <fullName evidence="2">Uncharacterized protein</fullName>
    </submittedName>
</protein>
<name>A0A0A9FJR9_ARUDO</name>
<dbReference type="AlphaFoldDB" id="A0A0A9FJR9"/>